<evidence type="ECO:0000313" key="4">
    <source>
        <dbReference type="WBParaSite" id="HNAJ_0001005501-mRNA-1"/>
    </source>
</evidence>
<evidence type="ECO:0000313" key="2">
    <source>
        <dbReference type="EMBL" id="VDO07068.1"/>
    </source>
</evidence>
<dbReference type="AlphaFoldDB" id="A0A0R3TR59"/>
<reference evidence="4" key="1">
    <citation type="submission" date="2017-02" db="UniProtKB">
        <authorList>
            <consortium name="WormBaseParasite"/>
        </authorList>
    </citation>
    <scope>IDENTIFICATION</scope>
</reference>
<dbReference type="Proteomes" id="UP000278807">
    <property type="component" value="Unassembled WGS sequence"/>
</dbReference>
<proteinExistence type="predicted"/>
<dbReference type="CDD" id="cd22966">
    <property type="entry name" value="DD_DYDC-like"/>
    <property type="match status" value="1"/>
</dbReference>
<gene>
    <name evidence="2" type="ORF">HNAJ_LOCUS10050</name>
</gene>
<name>A0A0R3TR59_RODNA</name>
<sequence>MEHSDSEYIKRLLGKPLKDALTAIVLYQPLDPIYFLATYLKNWAVKFRDNCYPELAITEVNKIMAELIPFNIQLQAERAIRQEKFFLKSERMRVEDEEKQRQAEMKRQRVLTMTKSIEASNKLTERIWPVLLKDVTEKLAEREFVAWKKAERARKAMEEDKDSETSSHDLEEEVEEEEEPSDEI</sequence>
<dbReference type="OrthoDB" id="432281at2759"/>
<evidence type="ECO:0000313" key="3">
    <source>
        <dbReference type="Proteomes" id="UP000278807"/>
    </source>
</evidence>
<evidence type="ECO:0000256" key="1">
    <source>
        <dbReference type="SAM" id="MobiDB-lite"/>
    </source>
</evidence>
<organism evidence="4">
    <name type="scientific">Rodentolepis nana</name>
    <name type="common">Dwarf tapeworm</name>
    <name type="synonym">Hymenolepis nana</name>
    <dbReference type="NCBI Taxonomy" id="102285"/>
    <lineage>
        <taxon>Eukaryota</taxon>
        <taxon>Metazoa</taxon>
        <taxon>Spiralia</taxon>
        <taxon>Lophotrochozoa</taxon>
        <taxon>Platyhelminthes</taxon>
        <taxon>Cestoda</taxon>
        <taxon>Eucestoda</taxon>
        <taxon>Cyclophyllidea</taxon>
        <taxon>Hymenolepididae</taxon>
        <taxon>Rodentolepis</taxon>
    </lineage>
</organism>
<feature type="compositionally biased region" description="Basic and acidic residues" evidence="1">
    <location>
        <begin position="153"/>
        <end position="169"/>
    </location>
</feature>
<dbReference type="Pfam" id="PF05186">
    <property type="entry name" value="Dpy-30"/>
    <property type="match status" value="1"/>
</dbReference>
<dbReference type="STRING" id="102285.A0A0R3TR59"/>
<feature type="region of interest" description="Disordered" evidence="1">
    <location>
        <begin position="153"/>
        <end position="184"/>
    </location>
</feature>
<dbReference type="InterPro" id="IPR049630">
    <property type="entry name" value="DYDC-like_DD"/>
</dbReference>
<keyword evidence="3" id="KW-1185">Reference proteome</keyword>
<protein>
    <submittedName>
        <fullName evidence="4">RIIa domain-containing protein</fullName>
    </submittedName>
</protein>
<dbReference type="WBParaSite" id="HNAJ_0001005501-mRNA-1">
    <property type="protein sequence ID" value="HNAJ_0001005501-mRNA-1"/>
    <property type="gene ID" value="HNAJ_0001005501"/>
</dbReference>
<reference evidence="2 3" key="2">
    <citation type="submission" date="2018-11" db="EMBL/GenBank/DDBJ databases">
        <authorList>
            <consortium name="Pathogen Informatics"/>
        </authorList>
    </citation>
    <scope>NUCLEOTIDE SEQUENCE [LARGE SCALE GENOMIC DNA]</scope>
</reference>
<accession>A0A0R3TR59</accession>
<dbReference type="EMBL" id="UZAE01012860">
    <property type="protein sequence ID" value="VDO07068.1"/>
    <property type="molecule type" value="Genomic_DNA"/>
</dbReference>
<feature type="compositionally biased region" description="Acidic residues" evidence="1">
    <location>
        <begin position="170"/>
        <end position="184"/>
    </location>
</feature>
<dbReference type="InterPro" id="IPR007858">
    <property type="entry name" value="Dpy-30_motif"/>
</dbReference>